<comment type="catalytic activity">
    <reaction evidence="7">
        <text>L-methionine + H2O = methanethiol + 2-oxobutanoate + NH4(+)</text>
        <dbReference type="Rhea" id="RHEA:23800"/>
        <dbReference type="ChEBI" id="CHEBI:15377"/>
        <dbReference type="ChEBI" id="CHEBI:16007"/>
        <dbReference type="ChEBI" id="CHEBI:16763"/>
        <dbReference type="ChEBI" id="CHEBI:28938"/>
        <dbReference type="ChEBI" id="CHEBI:57844"/>
        <dbReference type="EC" id="4.4.1.11"/>
    </reaction>
    <physiologicalReaction direction="left-to-right" evidence="7">
        <dbReference type="Rhea" id="RHEA:23801"/>
    </physiologicalReaction>
</comment>
<comment type="caution">
    <text evidence="10">The sequence shown here is derived from an EMBL/GenBank/DDBJ whole genome shotgun (WGS) entry which is preliminary data.</text>
</comment>
<evidence type="ECO:0000256" key="2">
    <source>
        <dbReference type="ARBA" id="ARBA00009077"/>
    </source>
</evidence>
<dbReference type="InterPro" id="IPR054542">
    <property type="entry name" value="Cys_met_metab_PP"/>
</dbReference>
<dbReference type="GO" id="GO:0019346">
    <property type="term" value="P:transsulfuration"/>
    <property type="evidence" value="ECO:0007669"/>
    <property type="project" value="InterPro"/>
</dbReference>
<dbReference type="PANTHER" id="PTHR11808">
    <property type="entry name" value="TRANS-SULFURATION ENZYME FAMILY MEMBER"/>
    <property type="match status" value="1"/>
</dbReference>
<dbReference type="SUPFAM" id="SSF53383">
    <property type="entry name" value="PLP-dependent transferases"/>
    <property type="match status" value="1"/>
</dbReference>
<dbReference type="EMBL" id="PXYW01000022">
    <property type="protein sequence ID" value="PSR33345.1"/>
    <property type="molecule type" value="Genomic_DNA"/>
</dbReference>
<keyword evidence="3 8" id="KW-0663">Pyridoxal phosphate</keyword>
<dbReference type="InterPro" id="IPR015424">
    <property type="entry name" value="PyrdxlP-dep_Trfase"/>
</dbReference>
<dbReference type="EC" id="4.4.1.2" evidence="4"/>
<accession>A0A2T2XFR1</accession>
<feature type="modified residue" description="N6-(pyridoxal phosphate)lysine" evidence="8">
    <location>
        <position position="213"/>
    </location>
</feature>
<keyword evidence="10" id="KW-0456">Lyase</keyword>
<dbReference type="PROSITE" id="PS00868">
    <property type="entry name" value="CYS_MET_METAB_PP"/>
    <property type="match status" value="1"/>
</dbReference>
<dbReference type="Proteomes" id="UP000242972">
    <property type="component" value="Unassembled WGS sequence"/>
</dbReference>
<dbReference type="InterPro" id="IPR015421">
    <property type="entry name" value="PyrdxlP-dep_Trfase_major"/>
</dbReference>
<dbReference type="FunFam" id="3.40.640.10:FF:000046">
    <property type="entry name" value="Cystathionine gamma-lyase"/>
    <property type="match status" value="1"/>
</dbReference>
<dbReference type="PIRSF" id="PIRSF001434">
    <property type="entry name" value="CGS"/>
    <property type="match status" value="1"/>
</dbReference>
<evidence type="ECO:0000256" key="6">
    <source>
        <dbReference type="ARBA" id="ARBA00048780"/>
    </source>
</evidence>
<dbReference type="InterPro" id="IPR000277">
    <property type="entry name" value="Cys/Met-Metab_PyrdxlP-dep_enz"/>
</dbReference>
<dbReference type="GO" id="GO:0030170">
    <property type="term" value="F:pyridoxal phosphate binding"/>
    <property type="evidence" value="ECO:0007669"/>
    <property type="project" value="InterPro"/>
</dbReference>
<proteinExistence type="inferred from homology"/>
<comment type="catalytic activity">
    <reaction evidence="6">
        <text>L-homocysteine + H2O = 2-oxobutanoate + hydrogen sulfide + NH4(+) + H(+)</text>
        <dbReference type="Rhea" id="RHEA:14501"/>
        <dbReference type="ChEBI" id="CHEBI:15377"/>
        <dbReference type="ChEBI" id="CHEBI:15378"/>
        <dbReference type="ChEBI" id="CHEBI:16763"/>
        <dbReference type="ChEBI" id="CHEBI:28938"/>
        <dbReference type="ChEBI" id="CHEBI:29919"/>
        <dbReference type="ChEBI" id="CHEBI:58199"/>
        <dbReference type="EC" id="4.4.1.2"/>
    </reaction>
    <physiologicalReaction direction="left-to-right" evidence="6">
        <dbReference type="Rhea" id="RHEA:14502"/>
    </physiologicalReaction>
</comment>
<evidence type="ECO:0000256" key="9">
    <source>
        <dbReference type="RuleBase" id="RU362118"/>
    </source>
</evidence>
<comment type="similarity">
    <text evidence="2 9">Belongs to the trans-sulfuration enzymes family.</text>
</comment>
<comment type="cofactor">
    <cofactor evidence="1 9">
        <name>pyridoxal 5'-phosphate</name>
        <dbReference type="ChEBI" id="CHEBI:597326"/>
    </cofactor>
</comment>
<evidence type="ECO:0000313" key="11">
    <source>
        <dbReference type="Proteomes" id="UP000242972"/>
    </source>
</evidence>
<sequence length="397" mass="43157">MAEFDWALETLLVHGGNDVVKTEPYHATAPAIYPSTSYQVASPELLDQVMAGSIPGFSYARHGNPSVEAFVQAMIQLECAETGVACASGMSAIDMALYAVGLQPGDALLLSQDLYGASLNLASAIWQQYGVQPMVVDFANLAGVKDILERFHPRAMIFEVISNPLLKVLDAKALIKLASDYHCQVIVDNTFTTPLMAEPLTWGADLVVHSATKYLGGHGDAMGGVVLGRRRYHDRLHQYLKLRGAILGPFEAWLLHRGLKTLGVRFERQCANALEIAEALRSSGLFDQVYYPLLPDHPSYPLARQYFGVMGGAVVTLDIPGGRSAVYQFINHLRLVGSATTVGDVYTLCLYPVIASHRNQTPEERLAMGITDGTVRIAVGLESPDDVIRDIIQATKS</sequence>
<dbReference type="GO" id="GO:0047982">
    <property type="term" value="F:homocysteine desulfhydrase activity"/>
    <property type="evidence" value="ECO:0007669"/>
    <property type="project" value="UniProtKB-EC"/>
</dbReference>
<dbReference type="GO" id="GO:0005737">
    <property type="term" value="C:cytoplasm"/>
    <property type="evidence" value="ECO:0007669"/>
    <property type="project" value="TreeGrafter"/>
</dbReference>
<evidence type="ECO:0000256" key="4">
    <source>
        <dbReference type="ARBA" id="ARBA00047175"/>
    </source>
</evidence>
<reference evidence="10 11" key="1">
    <citation type="journal article" date="2014" name="BMC Genomics">
        <title>Comparison of environmental and isolate Sulfobacillus genomes reveals diverse carbon, sulfur, nitrogen, and hydrogen metabolisms.</title>
        <authorList>
            <person name="Justice N.B."/>
            <person name="Norman A."/>
            <person name="Brown C.T."/>
            <person name="Singh A."/>
            <person name="Thomas B.C."/>
            <person name="Banfield J.F."/>
        </authorList>
    </citation>
    <scope>NUCLEOTIDE SEQUENCE [LARGE SCALE GENOMIC DNA]</scope>
    <source>
        <strain evidence="10">AMDSBA4</strain>
    </source>
</reference>
<dbReference type="InterPro" id="IPR015422">
    <property type="entry name" value="PyrdxlP-dep_Trfase_small"/>
</dbReference>
<evidence type="ECO:0000256" key="7">
    <source>
        <dbReference type="ARBA" id="ARBA00052699"/>
    </source>
</evidence>
<evidence type="ECO:0000256" key="1">
    <source>
        <dbReference type="ARBA" id="ARBA00001933"/>
    </source>
</evidence>
<organism evidence="10 11">
    <name type="scientific">Sulfobacillus benefaciens</name>
    <dbReference type="NCBI Taxonomy" id="453960"/>
    <lineage>
        <taxon>Bacteria</taxon>
        <taxon>Bacillati</taxon>
        <taxon>Bacillota</taxon>
        <taxon>Clostridia</taxon>
        <taxon>Eubacteriales</taxon>
        <taxon>Clostridiales Family XVII. Incertae Sedis</taxon>
        <taxon>Sulfobacillus</taxon>
    </lineage>
</organism>
<dbReference type="PANTHER" id="PTHR11808:SF80">
    <property type="entry name" value="CYSTATHIONINE GAMMA-LYASE"/>
    <property type="match status" value="1"/>
</dbReference>
<evidence type="ECO:0000313" key="10">
    <source>
        <dbReference type="EMBL" id="PSR33345.1"/>
    </source>
</evidence>
<dbReference type="Pfam" id="PF01053">
    <property type="entry name" value="Cys_Met_Meta_PP"/>
    <property type="match status" value="1"/>
</dbReference>
<evidence type="ECO:0000256" key="8">
    <source>
        <dbReference type="PIRSR" id="PIRSR001434-2"/>
    </source>
</evidence>
<dbReference type="Gene3D" id="3.90.1150.10">
    <property type="entry name" value="Aspartate Aminotransferase, domain 1"/>
    <property type="match status" value="1"/>
</dbReference>
<evidence type="ECO:0000256" key="5">
    <source>
        <dbReference type="ARBA" id="ARBA00047199"/>
    </source>
</evidence>
<dbReference type="GO" id="GO:0018826">
    <property type="term" value="F:methionine gamma-lyase activity"/>
    <property type="evidence" value="ECO:0007669"/>
    <property type="project" value="UniProtKB-EC"/>
</dbReference>
<name>A0A2T2XFR1_9FIRM</name>
<evidence type="ECO:0000256" key="3">
    <source>
        <dbReference type="ARBA" id="ARBA00022898"/>
    </source>
</evidence>
<protein>
    <recommendedName>
        <fullName evidence="4">homocysteine desulfhydrase</fullName>
        <ecNumber evidence="4">4.4.1.2</ecNumber>
    </recommendedName>
    <alternativeName>
        <fullName evidence="5">Homocysteine desulfhydrase</fullName>
    </alternativeName>
</protein>
<dbReference type="AlphaFoldDB" id="A0A2T2XFR1"/>
<dbReference type="Gene3D" id="3.40.640.10">
    <property type="entry name" value="Type I PLP-dependent aspartate aminotransferase-like (Major domain)"/>
    <property type="match status" value="1"/>
</dbReference>
<gene>
    <name evidence="10" type="ORF">C7B46_10410</name>
</gene>